<feature type="transmembrane region" description="Helical" evidence="1">
    <location>
        <begin position="24"/>
        <end position="50"/>
    </location>
</feature>
<proteinExistence type="predicted"/>
<feature type="transmembrane region" description="Helical" evidence="1">
    <location>
        <begin position="162"/>
        <end position="180"/>
    </location>
</feature>
<feature type="transmembrane region" description="Helical" evidence="1">
    <location>
        <begin position="70"/>
        <end position="92"/>
    </location>
</feature>
<feature type="transmembrane region" description="Helical" evidence="1">
    <location>
        <begin position="112"/>
        <end position="132"/>
    </location>
</feature>
<dbReference type="KEGG" id="fla:SY85_03215"/>
<dbReference type="RefSeq" id="WP_066401784.1">
    <property type="nucleotide sequence ID" value="NZ_CP011390.1"/>
</dbReference>
<keyword evidence="1" id="KW-0472">Membrane</keyword>
<sequence>MKEKQDYIQDIAEMRSMMERSSKFLALSGLAGIMAGIYALAGAFIAYKVFYFNPDEVIYNSIDPGIISTGLLKVIFLALTVLLLAIGTALFLSYQKARKRGEKLWNPTSKRALINMAIPLITGGLLVLILISKGLIGFVAPFTLLFYGLALYNVSKYTYEEVRSLGLIQIGLGLISSYFVGYGLLFWALGFGVVHIIYGVYLHYRYER</sequence>
<keyword evidence="1" id="KW-0812">Transmembrane</keyword>
<gene>
    <name evidence="2" type="ORF">SY85_03215</name>
</gene>
<evidence type="ECO:0000313" key="3">
    <source>
        <dbReference type="Proteomes" id="UP000077177"/>
    </source>
</evidence>
<accession>A0A172TRP1</accession>
<reference evidence="2 3" key="2">
    <citation type="journal article" date="2016" name="Int. J. Syst. Evol. Microbiol.">
        <title>Flavisolibacter tropicus sp. nov., isolated from tropical soil.</title>
        <authorList>
            <person name="Lee J.J."/>
            <person name="Kang M.S."/>
            <person name="Kim G.S."/>
            <person name="Lee C.S."/>
            <person name="Lim S."/>
            <person name="Lee J."/>
            <person name="Roh S.H."/>
            <person name="Kang H."/>
            <person name="Ha J.M."/>
            <person name="Bae S."/>
            <person name="Jung H.Y."/>
            <person name="Kim M.K."/>
        </authorList>
    </citation>
    <scope>NUCLEOTIDE SEQUENCE [LARGE SCALE GENOMIC DNA]</scope>
    <source>
        <strain evidence="2 3">LCS9</strain>
    </source>
</reference>
<dbReference type="PATRIC" id="fig|1492898.3.peg.703"/>
<organism evidence="2 3">
    <name type="scientific">Flavisolibacter tropicus</name>
    <dbReference type="NCBI Taxonomy" id="1492898"/>
    <lineage>
        <taxon>Bacteria</taxon>
        <taxon>Pseudomonadati</taxon>
        <taxon>Bacteroidota</taxon>
        <taxon>Chitinophagia</taxon>
        <taxon>Chitinophagales</taxon>
        <taxon>Chitinophagaceae</taxon>
        <taxon>Flavisolibacter</taxon>
    </lineage>
</organism>
<dbReference type="AlphaFoldDB" id="A0A172TRP1"/>
<keyword evidence="3" id="KW-1185">Reference proteome</keyword>
<dbReference type="OrthoDB" id="1120881at2"/>
<evidence type="ECO:0000313" key="2">
    <source>
        <dbReference type="EMBL" id="ANE49658.1"/>
    </source>
</evidence>
<protein>
    <submittedName>
        <fullName evidence="2">Membrane protein</fullName>
    </submittedName>
</protein>
<name>A0A172TRP1_9BACT</name>
<dbReference type="STRING" id="1492898.SY85_03215"/>
<keyword evidence="1" id="KW-1133">Transmembrane helix</keyword>
<dbReference type="Proteomes" id="UP000077177">
    <property type="component" value="Chromosome"/>
</dbReference>
<evidence type="ECO:0000256" key="1">
    <source>
        <dbReference type="SAM" id="Phobius"/>
    </source>
</evidence>
<feature type="transmembrane region" description="Helical" evidence="1">
    <location>
        <begin position="186"/>
        <end position="204"/>
    </location>
</feature>
<reference evidence="3" key="1">
    <citation type="submission" date="2015-01" db="EMBL/GenBank/DDBJ databases">
        <title>Flavisolibacter sp./LCS9/ whole genome sequencing.</title>
        <authorList>
            <person name="Kim M.K."/>
            <person name="Srinivasan S."/>
            <person name="Lee J.-J."/>
        </authorList>
    </citation>
    <scope>NUCLEOTIDE SEQUENCE [LARGE SCALE GENOMIC DNA]</scope>
    <source>
        <strain evidence="3">LCS9</strain>
    </source>
</reference>
<dbReference type="EMBL" id="CP011390">
    <property type="protein sequence ID" value="ANE49658.1"/>
    <property type="molecule type" value="Genomic_DNA"/>
</dbReference>
<feature type="transmembrane region" description="Helical" evidence="1">
    <location>
        <begin position="138"/>
        <end position="155"/>
    </location>
</feature>